<dbReference type="GO" id="GO:0006086">
    <property type="term" value="P:pyruvate decarboxylation to acetyl-CoA"/>
    <property type="evidence" value="ECO:0007669"/>
    <property type="project" value="TreeGrafter"/>
</dbReference>
<dbReference type="Gene3D" id="3.40.50.970">
    <property type="match status" value="1"/>
</dbReference>
<dbReference type="Ensembl" id="ENSSANT00000006504.1">
    <property type="protein sequence ID" value="ENSSANP00000006048.1"/>
    <property type="gene ID" value="ENSSANG00000003350.1"/>
</dbReference>
<keyword evidence="2" id="KW-0809">Transit peptide</keyword>
<dbReference type="Proteomes" id="UP000472260">
    <property type="component" value="Unassembled WGS sequence"/>
</dbReference>
<reference evidence="6" key="2">
    <citation type="submission" date="2025-09" db="UniProtKB">
        <authorList>
            <consortium name="Ensembl"/>
        </authorList>
    </citation>
    <scope>IDENTIFICATION</scope>
</reference>
<evidence type="ECO:0000256" key="3">
    <source>
        <dbReference type="ARBA" id="ARBA00023002"/>
    </source>
</evidence>
<gene>
    <name evidence="6" type="primary">LOC107682929</name>
</gene>
<dbReference type="SUPFAM" id="SSF52518">
    <property type="entry name" value="Thiamin diphosphate-binding fold (THDP-binding)"/>
    <property type="match status" value="1"/>
</dbReference>
<protein>
    <submittedName>
        <fullName evidence="6">Pyruvate dehydrogenase E1 component subunit alpha, somatic form, mitochondrial-like</fullName>
    </submittedName>
</protein>
<organism evidence="6 7">
    <name type="scientific">Sinocyclocheilus anshuiensis</name>
    <dbReference type="NCBI Taxonomy" id="1608454"/>
    <lineage>
        <taxon>Eukaryota</taxon>
        <taxon>Metazoa</taxon>
        <taxon>Chordata</taxon>
        <taxon>Craniata</taxon>
        <taxon>Vertebrata</taxon>
        <taxon>Euteleostomi</taxon>
        <taxon>Actinopterygii</taxon>
        <taxon>Neopterygii</taxon>
        <taxon>Teleostei</taxon>
        <taxon>Ostariophysi</taxon>
        <taxon>Cypriniformes</taxon>
        <taxon>Cyprinidae</taxon>
        <taxon>Cyprininae</taxon>
        <taxon>Sinocyclocheilus</taxon>
    </lineage>
</organism>
<keyword evidence="3" id="KW-0560">Oxidoreductase</keyword>
<name>A0A671KGA1_9TELE</name>
<comment type="cofactor">
    <cofactor evidence="1">
        <name>thiamine diphosphate</name>
        <dbReference type="ChEBI" id="CHEBI:58937"/>
    </cofactor>
</comment>
<evidence type="ECO:0000259" key="5">
    <source>
        <dbReference type="Pfam" id="PF00676"/>
    </source>
</evidence>
<evidence type="ECO:0000313" key="6">
    <source>
        <dbReference type="Ensembl" id="ENSSANP00000006048.1"/>
    </source>
</evidence>
<dbReference type="InterPro" id="IPR050642">
    <property type="entry name" value="PDH_E1_Alpha_Subunit"/>
</dbReference>
<sequence length="212" mass="22791">IGSNVDNMEACAVGIEAGINLSDHLITAYRAHGYTLTRRGTVREIMAELTGRRGGIAKGKGGSMHMYTKHFYGGNGIVGAQVPLGAGVALACKYLGKNELCVCLYGDGAANQGQIFETYNMASLWKLPCIFICENNKYGMGTSVERAAASTDYYKRGDFIPGLRVDGMDVLCVREATKFAAEHCRSGKVSSGIIVTNDAPIDRYRSLSADNR</sequence>
<evidence type="ECO:0000256" key="2">
    <source>
        <dbReference type="ARBA" id="ARBA00022946"/>
    </source>
</evidence>
<reference evidence="6" key="1">
    <citation type="submission" date="2025-08" db="UniProtKB">
        <authorList>
            <consortium name="Ensembl"/>
        </authorList>
    </citation>
    <scope>IDENTIFICATION</scope>
</reference>
<dbReference type="InterPro" id="IPR029061">
    <property type="entry name" value="THDP-binding"/>
</dbReference>
<dbReference type="PANTHER" id="PTHR11516">
    <property type="entry name" value="PYRUVATE DEHYDROGENASE E1 COMPONENT, ALPHA SUBUNIT BACTERIAL AND ORGANELLAR"/>
    <property type="match status" value="1"/>
</dbReference>
<keyword evidence="4" id="KW-0786">Thiamine pyrophosphate</keyword>
<evidence type="ECO:0000256" key="4">
    <source>
        <dbReference type="ARBA" id="ARBA00023052"/>
    </source>
</evidence>
<dbReference type="PANTHER" id="PTHR11516:SF60">
    <property type="entry name" value="PYRUVATE DEHYDROGENASE E1 COMPONENT SUBUNIT ALPHA"/>
    <property type="match status" value="1"/>
</dbReference>
<proteinExistence type="predicted"/>
<dbReference type="Pfam" id="PF00676">
    <property type="entry name" value="E1_dh"/>
    <property type="match status" value="1"/>
</dbReference>
<dbReference type="InterPro" id="IPR001017">
    <property type="entry name" value="DH_E1"/>
</dbReference>
<evidence type="ECO:0000256" key="1">
    <source>
        <dbReference type="ARBA" id="ARBA00001964"/>
    </source>
</evidence>
<dbReference type="CDD" id="cd02000">
    <property type="entry name" value="TPP_E1_PDC_ADC_BCADC"/>
    <property type="match status" value="1"/>
</dbReference>
<dbReference type="AlphaFoldDB" id="A0A671KGA1"/>
<keyword evidence="7" id="KW-1185">Reference proteome</keyword>
<evidence type="ECO:0000313" key="7">
    <source>
        <dbReference type="Proteomes" id="UP000472260"/>
    </source>
</evidence>
<accession>A0A671KGA1</accession>
<feature type="domain" description="Dehydrogenase E1 component" evidence="5">
    <location>
        <begin position="8"/>
        <end position="188"/>
    </location>
</feature>
<dbReference type="GO" id="GO:0004739">
    <property type="term" value="F:pyruvate dehydrogenase (acetyl-transferring) activity"/>
    <property type="evidence" value="ECO:0007669"/>
    <property type="project" value="TreeGrafter"/>
</dbReference>